<dbReference type="AlphaFoldDB" id="A0A0N0XWR5"/>
<dbReference type="GO" id="GO:0045892">
    <property type="term" value="P:negative regulation of DNA-templated transcription"/>
    <property type="evidence" value="ECO:0007669"/>
    <property type="project" value="TreeGrafter"/>
</dbReference>
<comment type="subcellular location">
    <subcellularLocation>
        <location evidence="1 11">Cytoplasm</location>
    </subcellularLocation>
</comment>
<gene>
    <name evidence="11" type="primary">whiB</name>
    <name evidence="14" type="ORF">ADL29_17800</name>
</gene>
<organism evidence="14 15">
    <name type="scientific">Streptomyces chattanoogensis</name>
    <dbReference type="NCBI Taxonomy" id="66876"/>
    <lineage>
        <taxon>Bacteria</taxon>
        <taxon>Bacillati</taxon>
        <taxon>Actinomycetota</taxon>
        <taxon>Actinomycetes</taxon>
        <taxon>Kitasatosporales</taxon>
        <taxon>Streptomycetaceae</taxon>
        <taxon>Streptomyces</taxon>
    </lineage>
</organism>
<dbReference type="GO" id="GO:0045454">
    <property type="term" value="P:cell redox homeostasis"/>
    <property type="evidence" value="ECO:0007669"/>
    <property type="project" value="TreeGrafter"/>
</dbReference>
<dbReference type="InterPro" id="IPR034768">
    <property type="entry name" value="4FE4S_WBL"/>
</dbReference>
<keyword evidence="4 11" id="KW-0479">Metal-binding</keyword>
<dbReference type="Proteomes" id="UP000037982">
    <property type="component" value="Unassembled WGS sequence"/>
</dbReference>
<dbReference type="Pfam" id="PF02467">
    <property type="entry name" value="Whib"/>
    <property type="match status" value="1"/>
</dbReference>
<comment type="similarity">
    <text evidence="2 11">Belongs to the WhiB family.</text>
</comment>
<feature type="region of interest" description="Disordered" evidence="12">
    <location>
        <begin position="169"/>
        <end position="196"/>
    </location>
</feature>
<dbReference type="RefSeq" id="WP_053924627.1">
    <property type="nucleotide sequence ID" value="NZ_LGKG01000137.1"/>
</dbReference>
<keyword evidence="5 11" id="KW-0408">Iron</keyword>
<dbReference type="GO" id="GO:0051539">
    <property type="term" value="F:4 iron, 4 sulfur cluster binding"/>
    <property type="evidence" value="ECO:0007669"/>
    <property type="project" value="UniProtKB-UniRule"/>
</dbReference>
<dbReference type="PATRIC" id="fig|66876.3.peg.3891"/>
<evidence type="ECO:0000256" key="7">
    <source>
        <dbReference type="ARBA" id="ARBA00023015"/>
    </source>
</evidence>
<evidence type="ECO:0000256" key="4">
    <source>
        <dbReference type="ARBA" id="ARBA00022723"/>
    </source>
</evidence>
<protein>
    <recommendedName>
        <fullName evidence="11">Transcriptional regulator WhiB</fullName>
    </recommendedName>
</protein>
<feature type="binding site" evidence="11">
    <location>
        <position position="66"/>
    </location>
    <ligand>
        <name>[4Fe-4S] cluster</name>
        <dbReference type="ChEBI" id="CHEBI:49883"/>
    </ligand>
</feature>
<dbReference type="GO" id="GO:0047134">
    <property type="term" value="F:protein-disulfide reductase [NAD(P)H] activity"/>
    <property type="evidence" value="ECO:0007669"/>
    <property type="project" value="TreeGrafter"/>
</dbReference>
<keyword evidence="15" id="KW-1185">Reference proteome</keyword>
<evidence type="ECO:0000256" key="11">
    <source>
        <dbReference type="HAMAP-Rule" id="MF_01479"/>
    </source>
</evidence>
<evidence type="ECO:0000313" key="15">
    <source>
        <dbReference type="Proteomes" id="UP000037982"/>
    </source>
</evidence>
<evidence type="ECO:0000259" key="13">
    <source>
        <dbReference type="PROSITE" id="PS51674"/>
    </source>
</evidence>
<dbReference type="GO" id="GO:0003677">
    <property type="term" value="F:DNA binding"/>
    <property type="evidence" value="ECO:0007669"/>
    <property type="project" value="UniProtKB-UniRule"/>
</dbReference>
<comment type="caution">
    <text evidence="14">The sequence shown here is derived from an EMBL/GenBank/DDBJ whole genome shotgun (WGS) entry which is preliminary data.</text>
</comment>
<dbReference type="EMBL" id="LGKG01000137">
    <property type="protein sequence ID" value="KPC62616.1"/>
    <property type="molecule type" value="Genomic_DNA"/>
</dbReference>
<evidence type="ECO:0000256" key="10">
    <source>
        <dbReference type="ARBA" id="ARBA00023163"/>
    </source>
</evidence>
<comment type="function">
    <text evidence="11">Acts as a transcriptional regulator. Probably redox-responsive. The apo- but not holo-form probably binds DNA.</text>
</comment>
<dbReference type="HAMAP" id="MF_01479">
    <property type="entry name" value="WhiB"/>
    <property type="match status" value="1"/>
</dbReference>
<dbReference type="GO" id="GO:0035731">
    <property type="term" value="F:dinitrosyl-iron complex binding"/>
    <property type="evidence" value="ECO:0007669"/>
    <property type="project" value="UniProtKB-UniRule"/>
</dbReference>
<keyword evidence="6 11" id="KW-0411">Iron-sulfur</keyword>
<name>A0A0N0XWR5_9ACTN</name>
<evidence type="ECO:0000256" key="12">
    <source>
        <dbReference type="SAM" id="MobiDB-lite"/>
    </source>
</evidence>
<comment type="PTM">
    <text evidence="11">The Fe-S cluster can be nitrosylated by nitric oxide (NO).</text>
</comment>
<evidence type="ECO:0000256" key="3">
    <source>
        <dbReference type="ARBA" id="ARBA00022485"/>
    </source>
</evidence>
<comment type="cofactor">
    <cofactor evidence="11">
        <name>[4Fe-4S] cluster</name>
        <dbReference type="ChEBI" id="CHEBI:49883"/>
    </cofactor>
    <text evidence="11">Binds 1 [4Fe-4S] cluster per subunit. Following nitrosylation of the [4Fe-4S] cluster binds 1 [4Fe-8(NO)] cluster per subunit.</text>
</comment>
<keyword evidence="3 11" id="KW-0004">4Fe-4S</keyword>
<dbReference type="InterPro" id="IPR003482">
    <property type="entry name" value="Whib"/>
</dbReference>
<feature type="domain" description="4Fe-4S Wbl-type" evidence="13">
    <location>
        <begin position="27"/>
        <end position="90"/>
    </location>
</feature>
<keyword evidence="10 11" id="KW-0804">Transcription</keyword>
<evidence type="ECO:0000256" key="1">
    <source>
        <dbReference type="ARBA" id="ARBA00004496"/>
    </source>
</evidence>
<reference evidence="15" key="1">
    <citation type="submission" date="2015-07" db="EMBL/GenBank/DDBJ databases">
        <authorList>
            <person name="Ju K.-S."/>
            <person name="Doroghazi J.R."/>
            <person name="Metcalf W.W."/>
        </authorList>
    </citation>
    <scope>NUCLEOTIDE SEQUENCE [LARGE SCALE GENOMIC DNA]</scope>
    <source>
        <strain evidence="15">NRRL ISP-5002</strain>
    </source>
</reference>
<dbReference type="GO" id="GO:0005737">
    <property type="term" value="C:cytoplasm"/>
    <property type="evidence" value="ECO:0007669"/>
    <property type="project" value="UniProtKB-SubCell"/>
</dbReference>
<accession>A0A0N0XWR5</accession>
<evidence type="ECO:0000256" key="9">
    <source>
        <dbReference type="ARBA" id="ARBA00023157"/>
    </source>
</evidence>
<dbReference type="PANTHER" id="PTHR38839">
    <property type="entry name" value="TRANSCRIPTIONAL REGULATOR WHID-RELATED"/>
    <property type="match status" value="1"/>
</dbReference>
<evidence type="ECO:0000313" key="14">
    <source>
        <dbReference type="EMBL" id="KPC62616.1"/>
    </source>
</evidence>
<dbReference type="GO" id="GO:0046872">
    <property type="term" value="F:metal ion binding"/>
    <property type="evidence" value="ECO:0007669"/>
    <property type="project" value="UniProtKB-KW"/>
</dbReference>
<proteinExistence type="inferred from homology"/>
<comment type="PTM">
    <text evidence="11">Upon Fe-S cluster removal intramolecular disulfide bonds are formed.</text>
</comment>
<keyword evidence="9 11" id="KW-1015">Disulfide bond</keyword>
<evidence type="ECO:0000256" key="5">
    <source>
        <dbReference type="ARBA" id="ARBA00023004"/>
    </source>
</evidence>
<feature type="binding site" evidence="11">
    <location>
        <position position="57"/>
    </location>
    <ligand>
        <name>[4Fe-4S] cluster</name>
        <dbReference type="ChEBI" id="CHEBI:49883"/>
    </ligand>
</feature>
<feature type="binding site" evidence="11">
    <location>
        <position position="28"/>
    </location>
    <ligand>
        <name>[4Fe-4S] cluster</name>
        <dbReference type="ChEBI" id="CHEBI:49883"/>
    </ligand>
</feature>
<evidence type="ECO:0000256" key="2">
    <source>
        <dbReference type="ARBA" id="ARBA00006597"/>
    </source>
</evidence>
<dbReference type="PROSITE" id="PS51674">
    <property type="entry name" value="4FE4S_WBL"/>
    <property type="match status" value="1"/>
</dbReference>
<sequence length="209" mass="23706">MRYITTNDSPAPALRGIADHSWQSRGLCHGMDPADADELFFHTPRDHEAIAEAKRTCATCPVKRDCFNYALDNQIRHGIWGGLTAKDRQPWLAKLSKRLDYSRVRAALQGRDVHLSTSERSTFIHHANLRGWSPERVAYLLSADLDWIRDLMREAGYVVEDRDRYWDLDEESDTTDGGEHPQDDSEVPTPSEPRQLQTHALIASLGKAA</sequence>
<feature type="binding site" evidence="11">
    <location>
        <position position="60"/>
    </location>
    <ligand>
        <name>[4Fe-4S] cluster</name>
        <dbReference type="ChEBI" id="CHEBI:49883"/>
    </ligand>
</feature>
<keyword evidence="8 11" id="KW-0238">DNA-binding</keyword>
<keyword evidence="7 11" id="KW-0805">Transcription regulation</keyword>
<keyword evidence="11" id="KW-0963">Cytoplasm</keyword>
<evidence type="ECO:0000256" key="6">
    <source>
        <dbReference type="ARBA" id="ARBA00023014"/>
    </source>
</evidence>
<evidence type="ECO:0000256" key="8">
    <source>
        <dbReference type="ARBA" id="ARBA00023125"/>
    </source>
</evidence>